<dbReference type="InterPro" id="IPR001902">
    <property type="entry name" value="SLC26A/SulP_fam"/>
</dbReference>
<dbReference type="AlphaFoldDB" id="A0A8B9DNY9"/>
<evidence type="ECO:0000256" key="4">
    <source>
        <dbReference type="ARBA" id="ARBA00023136"/>
    </source>
</evidence>
<protein>
    <recommendedName>
        <fullName evidence="6">SLC26A/SulP transporter domain-containing protein</fullName>
    </recommendedName>
</protein>
<accession>A0A8B9DNY9</accession>
<evidence type="ECO:0000256" key="1">
    <source>
        <dbReference type="ARBA" id="ARBA00004141"/>
    </source>
</evidence>
<dbReference type="Proteomes" id="UP000694521">
    <property type="component" value="Unplaced"/>
</dbReference>
<dbReference type="Pfam" id="PF00916">
    <property type="entry name" value="Sulfate_transp"/>
    <property type="match status" value="1"/>
</dbReference>
<dbReference type="GO" id="GO:0055085">
    <property type="term" value="P:transmembrane transport"/>
    <property type="evidence" value="ECO:0007669"/>
    <property type="project" value="InterPro"/>
</dbReference>
<keyword evidence="8" id="KW-1185">Reference proteome</keyword>
<dbReference type="PANTHER" id="PTHR11814">
    <property type="entry name" value="SULFATE TRANSPORTER"/>
    <property type="match status" value="1"/>
</dbReference>
<dbReference type="Ensembl" id="ENSACDT00005010721.1">
    <property type="protein sequence ID" value="ENSACDP00005008946.1"/>
    <property type="gene ID" value="ENSACDG00005006503.1"/>
</dbReference>
<keyword evidence="3 5" id="KW-1133">Transmembrane helix</keyword>
<feature type="transmembrane region" description="Helical" evidence="5">
    <location>
        <begin position="172"/>
        <end position="194"/>
    </location>
</feature>
<name>A0A8B9DNY9_ANSCY</name>
<feature type="domain" description="SLC26A/SulP transporter" evidence="6">
    <location>
        <begin position="59"/>
        <end position="214"/>
    </location>
</feature>
<evidence type="ECO:0000313" key="7">
    <source>
        <dbReference type="Ensembl" id="ENSACDP00005008946.1"/>
    </source>
</evidence>
<proteinExistence type="predicted"/>
<reference evidence="7" key="1">
    <citation type="submission" date="2025-08" db="UniProtKB">
        <authorList>
            <consortium name="Ensembl"/>
        </authorList>
    </citation>
    <scope>IDENTIFICATION</scope>
</reference>
<evidence type="ECO:0000256" key="2">
    <source>
        <dbReference type="ARBA" id="ARBA00022692"/>
    </source>
</evidence>
<evidence type="ECO:0000259" key="6">
    <source>
        <dbReference type="Pfam" id="PF00916"/>
    </source>
</evidence>
<keyword evidence="4 5" id="KW-0472">Membrane</keyword>
<evidence type="ECO:0000313" key="8">
    <source>
        <dbReference type="Proteomes" id="UP000694521"/>
    </source>
</evidence>
<reference evidence="7" key="2">
    <citation type="submission" date="2025-09" db="UniProtKB">
        <authorList>
            <consortium name="Ensembl"/>
        </authorList>
    </citation>
    <scope>IDENTIFICATION</scope>
</reference>
<organism evidence="7 8">
    <name type="scientific">Anser cygnoides</name>
    <name type="common">Swan goose</name>
    <dbReference type="NCBI Taxonomy" id="8845"/>
    <lineage>
        <taxon>Eukaryota</taxon>
        <taxon>Metazoa</taxon>
        <taxon>Chordata</taxon>
        <taxon>Craniata</taxon>
        <taxon>Vertebrata</taxon>
        <taxon>Euteleostomi</taxon>
        <taxon>Archelosauria</taxon>
        <taxon>Archosauria</taxon>
        <taxon>Dinosauria</taxon>
        <taxon>Saurischia</taxon>
        <taxon>Theropoda</taxon>
        <taxon>Coelurosauria</taxon>
        <taxon>Aves</taxon>
        <taxon>Neognathae</taxon>
        <taxon>Galloanserae</taxon>
        <taxon>Anseriformes</taxon>
        <taxon>Anatidae</taxon>
        <taxon>Anserinae</taxon>
        <taxon>Anser</taxon>
    </lineage>
</organism>
<comment type="subcellular location">
    <subcellularLocation>
        <location evidence="1">Membrane</location>
        <topology evidence="1">Multi-pass membrane protein</topology>
    </subcellularLocation>
</comment>
<feature type="transmembrane region" description="Helical" evidence="5">
    <location>
        <begin position="105"/>
        <end position="124"/>
    </location>
</feature>
<sequence>MCTKDFILKKAREVCKCNHQTILTFFCRLFPVLNWLPRYDVRTQLLGDVVSGLLEARIVDPIYGIYTNFCNIIYVAMATSHHNFAGSFRVRCLMIGQSVNRQLQLSCYAITVMFTALGFVAVYLSEPLLSGFVTGSSLTIIISQMKYLLGLKIPRHEGVGSFILTWLDLFRYIQNTNICNLLISLVALAIIVPVKEINDRYKDRMKAPFPIELCLSSLCR</sequence>
<evidence type="ECO:0000256" key="3">
    <source>
        <dbReference type="ARBA" id="ARBA00022989"/>
    </source>
</evidence>
<dbReference type="GO" id="GO:0016020">
    <property type="term" value="C:membrane"/>
    <property type="evidence" value="ECO:0007669"/>
    <property type="project" value="UniProtKB-SubCell"/>
</dbReference>
<keyword evidence="2 5" id="KW-0812">Transmembrane</keyword>
<evidence type="ECO:0000256" key="5">
    <source>
        <dbReference type="SAM" id="Phobius"/>
    </source>
</evidence>
<dbReference type="InterPro" id="IPR011547">
    <property type="entry name" value="SLC26A/SulP_dom"/>
</dbReference>